<feature type="domain" description="Methyl-accepting transducer" evidence="7">
    <location>
        <begin position="134"/>
        <end position="370"/>
    </location>
</feature>
<dbReference type="Proteomes" id="UP000297065">
    <property type="component" value="Chromosome"/>
</dbReference>
<dbReference type="SUPFAM" id="SSF58104">
    <property type="entry name" value="Methyl-accepting chemotaxis protein (MCP) signaling domain"/>
    <property type="match status" value="1"/>
</dbReference>
<dbReference type="InterPro" id="IPR012827">
    <property type="entry name" value="Hemerythrin_metal-bd"/>
</dbReference>
<organism evidence="8 9">
    <name type="scientific">Desulfovibrio desulfuricans</name>
    <dbReference type="NCBI Taxonomy" id="876"/>
    <lineage>
        <taxon>Bacteria</taxon>
        <taxon>Pseudomonadati</taxon>
        <taxon>Thermodesulfobacteriota</taxon>
        <taxon>Desulfovibrionia</taxon>
        <taxon>Desulfovibrionales</taxon>
        <taxon>Desulfovibrionaceae</taxon>
        <taxon>Desulfovibrio</taxon>
    </lineage>
</organism>
<dbReference type="InterPro" id="IPR035938">
    <property type="entry name" value="Hemerythrin-like_sf"/>
</dbReference>
<dbReference type="PANTHER" id="PTHR32089">
    <property type="entry name" value="METHYL-ACCEPTING CHEMOTAXIS PROTEIN MCPB"/>
    <property type="match status" value="1"/>
</dbReference>
<keyword evidence="2" id="KW-0479">Metal-binding</keyword>
<dbReference type="PROSITE" id="PS50111">
    <property type="entry name" value="CHEMOTAXIS_TRANSDUC_2"/>
    <property type="match status" value="1"/>
</dbReference>
<dbReference type="InterPro" id="IPR016131">
    <property type="entry name" value="Haemerythrin_Fe_BS"/>
</dbReference>
<dbReference type="Gene3D" id="1.10.287.950">
    <property type="entry name" value="Methyl-accepting chemotaxis protein"/>
    <property type="match status" value="1"/>
</dbReference>
<evidence type="ECO:0000256" key="1">
    <source>
        <dbReference type="ARBA" id="ARBA00010587"/>
    </source>
</evidence>
<evidence type="ECO:0000313" key="8">
    <source>
        <dbReference type="EMBL" id="QCC85479.1"/>
    </source>
</evidence>
<reference evidence="8 9" key="1">
    <citation type="submission" date="2019-02" db="EMBL/GenBank/DDBJ databases">
        <title>Complete Genome Sequence of Desulfovibrio desulfuricans IC1, a Sulfonate Utilizing Anaerobe.</title>
        <authorList>
            <person name="Day L.A."/>
            <person name="De Leon K.B."/>
            <person name="Wall J.D."/>
        </authorList>
    </citation>
    <scope>NUCLEOTIDE SEQUENCE [LARGE SCALE GENOMIC DNA]</scope>
    <source>
        <strain evidence="8 9">IC1</strain>
    </source>
</reference>
<evidence type="ECO:0000256" key="5">
    <source>
        <dbReference type="PROSITE-ProRule" id="PRU00284"/>
    </source>
</evidence>
<dbReference type="GO" id="GO:0016020">
    <property type="term" value="C:membrane"/>
    <property type="evidence" value="ECO:0007669"/>
    <property type="project" value="InterPro"/>
</dbReference>
<dbReference type="PROSITE" id="PS00550">
    <property type="entry name" value="HEMERYTHRINS"/>
    <property type="match status" value="1"/>
</dbReference>
<dbReference type="CDD" id="cd12107">
    <property type="entry name" value="Hemerythrin"/>
    <property type="match status" value="1"/>
</dbReference>
<proteinExistence type="inferred from homology"/>
<dbReference type="GO" id="GO:0007165">
    <property type="term" value="P:signal transduction"/>
    <property type="evidence" value="ECO:0007669"/>
    <property type="project" value="UniProtKB-KW"/>
</dbReference>
<evidence type="ECO:0000256" key="3">
    <source>
        <dbReference type="ARBA" id="ARBA00023004"/>
    </source>
</evidence>
<evidence type="ECO:0000256" key="4">
    <source>
        <dbReference type="ARBA" id="ARBA00023224"/>
    </source>
</evidence>
<keyword evidence="6" id="KW-0175">Coiled coil</keyword>
<dbReference type="NCBIfam" id="TIGR02481">
    <property type="entry name" value="hemeryth_dom"/>
    <property type="match status" value="1"/>
</dbReference>
<evidence type="ECO:0000313" key="9">
    <source>
        <dbReference type="Proteomes" id="UP000297065"/>
    </source>
</evidence>
<dbReference type="EMBL" id="CP036295">
    <property type="protein sequence ID" value="QCC85479.1"/>
    <property type="molecule type" value="Genomic_DNA"/>
</dbReference>
<sequence>MILAFAGNLGGFLWAAWAGVAACMVGDALLRVRLLAAAGQMRRQMEAAIDDAGTGGGARAGLGASASNADLLALCLERLRRAESNLAAERVRAAELETAGGELQNSLRDAQAEKAALLEKFASGDAVLRKAHTVCTKLSAEAQHLATLVSEVNQGVGVQRDRLNETGGAMEAVAQGAQESSMRVREVSENAHTASASASASKQEVDGAVASIDKLKDTIVLLKEAMAGLGEKASNIGKVMAVINEVADQTNLLALNAAIEAARAGEAGRGFAVVADEVRKLAEKTMGATKEVEEAVTAIQQETRRNAETVEAAAHLGVEGATSASLAGGRLGEILEAISGTAQHLQAVAATAGVQSNNIEDANKALEEIRIVAEQTSGNMQVFTAALLTFQGGMEELDMIVNAMVSGDYERAASSKFVQWTPRMELGISEIDRQHRMLVDYINDLHSAMSNHRSAEELLGILHKLHDYTSTHFRDEEKRFVHTDYPSVKDHLQIHREFEAKVDEVERGIKQGTVTLSMDLLSFLKDWLVQHIMGMDAQYVQYVKKGARAPVRKGR</sequence>
<gene>
    <name evidence="8" type="ORF">DDIC_06230</name>
</gene>
<dbReference type="SMART" id="SM00283">
    <property type="entry name" value="MA"/>
    <property type="match status" value="1"/>
</dbReference>
<evidence type="ECO:0000256" key="2">
    <source>
        <dbReference type="ARBA" id="ARBA00022723"/>
    </source>
</evidence>
<dbReference type="OrthoDB" id="9765238at2"/>
<dbReference type="Gene3D" id="1.20.120.50">
    <property type="entry name" value="Hemerythrin-like"/>
    <property type="match status" value="1"/>
</dbReference>
<evidence type="ECO:0000259" key="7">
    <source>
        <dbReference type="PROSITE" id="PS50111"/>
    </source>
</evidence>
<dbReference type="NCBIfam" id="NF033749">
    <property type="entry name" value="bact_hemeryth"/>
    <property type="match status" value="1"/>
</dbReference>
<keyword evidence="4 5" id="KW-0807">Transducer</keyword>
<keyword evidence="3" id="KW-0408">Iron</keyword>
<dbReference type="SUPFAM" id="SSF47188">
    <property type="entry name" value="Hemerythrin-like"/>
    <property type="match status" value="1"/>
</dbReference>
<accession>A0A4P7UHQ1</accession>
<dbReference type="GO" id="GO:0046872">
    <property type="term" value="F:metal ion binding"/>
    <property type="evidence" value="ECO:0007669"/>
    <property type="project" value="UniProtKB-KW"/>
</dbReference>
<dbReference type="Pfam" id="PF01814">
    <property type="entry name" value="Hemerythrin"/>
    <property type="match status" value="1"/>
</dbReference>
<feature type="coiled-coil region" evidence="6">
    <location>
        <begin position="79"/>
        <end position="113"/>
    </location>
</feature>
<name>A0A4P7UHQ1_DESDE</name>
<dbReference type="AlphaFoldDB" id="A0A4P7UHQ1"/>
<dbReference type="InterPro" id="IPR012312">
    <property type="entry name" value="Hemerythrin-like"/>
</dbReference>
<comment type="similarity">
    <text evidence="1">Belongs to the hemerythrin family.</text>
</comment>
<evidence type="ECO:0000256" key="6">
    <source>
        <dbReference type="SAM" id="Coils"/>
    </source>
</evidence>
<dbReference type="PANTHER" id="PTHR32089:SF112">
    <property type="entry name" value="LYSOZYME-LIKE PROTEIN-RELATED"/>
    <property type="match status" value="1"/>
</dbReference>
<dbReference type="Pfam" id="PF00015">
    <property type="entry name" value="MCPsignal"/>
    <property type="match status" value="1"/>
</dbReference>
<protein>
    <submittedName>
        <fullName evidence="8">Bacteriohemerythrin</fullName>
    </submittedName>
</protein>
<dbReference type="InterPro" id="IPR004089">
    <property type="entry name" value="MCPsignal_dom"/>
</dbReference>